<dbReference type="NCBIfam" id="TIGR00470">
    <property type="entry name" value="sepS"/>
    <property type="match status" value="1"/>
</dbReference>
<comment type="function">
    <text evidence="7 10">Catalyzes the attachment of O-phosphoserine (Sep) to tRNA(Cys).</text>
</comment>
<accession>L0KTS1</accession>
<keyword evidence="1 10" id="KW-0436">Ligase</keyword>
<dbReference type="InterPro" id="IPR002319">
    <property type="entry name" value="Phenylalanyl-tRNA_Synthase"/>
</dbReference>
<dbReference type="KEGG" id="mhz:Metho_0248"/>
<evidence type="ECO:0000313" key="12">
    <source>
        <dbReference type="EMBL" id="AGB48526.1"/>
    </source>
</evidence>
<protein>
    <recommendedName>
        <fullName evidence="10">O-phosphoserine--tRNA(Cys) ligase</fullName>
        <shortName evidence="10">O-phosphoserine--tRNA ligase</shortName>
        <ecNumber evidence="10">6.1.1.27</ecNumber>
    </recommendedName>
    <alternativeName>
        <fullName evidence="10">Non-canonical O-phosphoseryl-tRNA(Cys) synthetase</fullName>
    </alternativeName>
    <alternativeName>
        <fullName evidence="10">O-phosphoseryl-tRNA(Cys) synthetase</fullName>
        <shortName evidence="10">SepRS</shortName>
    </alternativeName>
</protein>
<evidence type="ECO:0000256" key="10">
    <source>
        <dbReference type="HAMAP-Rule" id="MF_01674"/>
    </source>
</evidence>
<dbReference type="STRING" id="867904.Metho_0248"/>
<dbReference type="HAMAP" id="MF_01674">
    <property type="entry name" value="Sep_tRNA_synth"/>
    <property type="match status" value="1"/>
</dbReference>
<evidence type="ECO:0000256" key="6">
    <source>
        <dbReference type="ARBA" id="ARBA00050735"/>
    </source>
</evidence>
<feature type="domain" description="Aminoacyl-transfer RNA synthetases class-II family profile" evidence="11">
    <location>
        <begin position="207"/>
        <end position="351"/>
    </location>
</feature>
<dbReference type="Proteomes" id="UP000010866">
    <property type="component" value="Chromosome"/>
</dbReference>
<sequence length="539" mass="61275">MRFNPEEIKTAAKEDFDAAWNNGREYVKRANINQGYPHMELNYGKVHPVYETISRLREAYLRMGFHEMMNPLIVDEKEVHKQFGHEALAVLDRCFYLGGLPRPNVGISDERIAMIKGMIGDIGEEGIEKIRRILHSYKKGDIEGDDLVPEMSMELGVSDSLIVEMIDQVFPEFKELAPVCGRKTLRSHMTSGWFISLSGMLERAEPPFNFFSIDRCFRREQAEDAARLMTYYSASCVIMDENVTVDHGKAVAQGLLAQFGFEKFRFRPDEKRSKYYVPDTQIEVFAYHPKLVGSKTKYSDGWVEIATFGIYSPTALAEYEIPCPVMNLGLGVERLAMILYGAMDVRSLTYPQIPQYSPWNMQDSELAKMIYVEKTPVTSEGEEILAAIVKQCELHGSEPSPCEFTAWEGTVYGRKVKVSVVEPEENTKLCGPAAFNEVLTFKSDILGLPNNKKWEEAFENDSARTGIRFIDAFAAQSAWEIEEAAKNGEKQVETRVRIVKVPSEINIRIKPLAQRYITSNNKKIDIRGPVFTTVRAEIE</sequence>
<dbReference type="Pfam" id="PF18006">
    <property type="entry name" value="SepRS_C"/>
    <property type="match status" value="1"/>
</dbReference>
<organism evidence="12 13">
    <name type="scientific">Methanomethylovorans hollandica (strain DSM 15978 / NBRC 107637 / DMS1)</name>
    <dbReference type="NCBI Taxonomy" id="867904"/>
    <lineage>
        <taxon>Archaea</taxon>
        <taxon>Methanobacteriati</taxon>
        <taxon>Methanobacteriota</taxon>
        <taxon>Stenosarchaea group</taxon>
        <taxon>Methanomicrobia</taxon>
        <taxon>Methanosarcinales</taxon>
        <taxon>Methanosarcinaceae</taxon>
        <taxon>Methanomethylovorans</taxon>
    </lineage>
</organism>
<evidence type="ECO:0000256" key="5">
    <source>
        <dbReference type="ARBA" id="ARBA00023146"/>
    </source>
</evidence>
<reference evidence="13" key="1">
    <citation type="submission" date="2012-02" db="EMBL/GenBank/DDBJ databases">
        <title>Complete sequence of chromosome of Methanomethylovorans hollandica DSM 15978.</title>
        <authorList>
            <person name="Lucas S."/>
            <person name="Copeland A."/>
            <person name="Lapidus A."/>
            <person name="Glavina del Rio T."/>
            <person name="Dalin E."/>
            <person name="Tice H."/>
            <person name="Bruce D."/>
            <person name="Goodwin L."/>
            <person name="Pitluck S."/>
            <person name="Peters L."/>
            <person name="Mikhailova N."/>
            <person name="Held B."/>
            <person name="Kyrpides N."/>
            <person name="Mavromatis K."/>
            <person name="Ivanova N."/>
            <person name="Brettin T."/>
            <person name="Detter J.C."/>
            <person name="Han C."/>
            <person name="Larimer F."/>
            <person name="Land M."/>
            <person name="Hauser L."/>
            <person name="Markowitz V."/>
            <person name="Cheng J.-F."/>
            <person name="Hugenholtz P."/>
            <person name="Woyke T."/>
            <person name="Wu D."/>
            <person name="Spring S."/>
            <person name="Schroeder M."/>
            <person name="Brambilla E."/>
            <person name="Klenk H.-P."/>
            <person name="Eisen J.A."/>
        </authorList>
    </citation>
    <scope>NUCLEOTIDE SEQUENCE [LARGE SCALE GENOMIC DNA]</scope>
    <source>
        <strain evidence="13">DSM 15978 / NBRC 107637 / DMS1</strain>
    </source>
</reference>
<feature type="binding site" evidence="10">
    <location>
        <begin position="188"/>
        <end position="190"/>
    </location>
    <ligand>
        <name>substrate</name>
    </ligand>
</feature>
<dbReference type="GeneID" id="14408190"/>
<dbReference type="PROSITE" id="PS50862">
    <property type="entry name" value="AA_TRNA_LIGASE_II"/>
    <property type="match status" value="1"/>
</dbReference>
<evidence type="ECO:0000256" key="8">
    <source>
        <dbReference type="ARBA" id="ARBA00061637"/>
    </source>
</evidence>
<keyword evidence="13" id="KW-1185">Reference proteome</keyword>
<dbReference type="Pfam" id="PF01409">
    <property type="entry name" value="tRNA-synt_2d"/>
    <property type="match status" value="1"/>
</dbReference>
<dbReference type="GO" id="GO:0000049">
    <property type="term" value="F:tRNA binding"/>
    <property type="evidence" value="ECO:0007669"/>
    <property type="project" value="InterPro"/>
</dbReference>
<proteinExistence type="inferred from homology"/>
<keyword evidence="4 10" id="KW-0648">Protein biosynthesis</keyword>
<dbReference type="SUPFAM" id="SSF55681">
    <property type="entry name" value="Class II aaRS and biotin synthetases"/>
    <property type="match status" value="1"/>
</dbReference>
<dbReference type="GO" id="GO:0005524">
    <property type="term" value="F:ATP binding"/>
    <property type="evidence" value="ECO:0007669"/>
    <property type="project" value="UniProtKB-UniRule"/>
</dbReference>
<dbReference type="GO" id="GO:0006412">
    <property type="term" value="P:translation"/>
    <property type="evidence" value="ECO:0007669"/>
    <property type="project" value="UniProtKB-KW"/>
</dbReference>
<evidence type="ECO:0000256" key="1">
    <source>
        <dbReference type="ARBA" id="ARBA00022598"/>
    </source>
</evidence>
<comment type="catalytic activity">
    <reaction evidence="6 10">
        <text>tRNA(Cys) + O-phospho-L-serine + ATP = O-phospho-L-seryl-tRNA(Cys) + AMP + diphosphate</text>
        <dbReference type="Rhea" id="RHEA:25678"/>
        <dbReference type="Rhea" id="RHEA-COMP:9661"/>
        <dbReference type="Rhea" id="RHEA-COMP:9719"/>
        <dbReference type="ChEBI" id="CHEBI:30616"/>
        <dbReference type="ChEBI" id="CHEBI:33019"/>
        <dbReference type="ChEBI" id="CHEBI:57524"/>
        <dbReference type="ChEBI" id="CHEBI:78442"/>
        <dbReference type="ChEBI" id="CHEBI:78551"/>
        <dbReference type="ChEBI" id="CHEBI:456215"/>
        <dbReference type="EC" id="6.1.1.27"/>
    </reaction>
</comment>
<keyword evidence="5 10" id="KW-0030">Aminoacyl-tRNA synthetase</keyword>
<evidence type="ECO:0000256" key="7">
    <source>
        <dbReference type="ARBA" id="ARBA00058116"/>
    </source>
</evidence>
<dbReference type="FunFam" id="3.30.930.10:FF:000139">
    <property type="entry name" value="O-phosphoserine--tRNA(Cys) ligase"/>
    <property type="match status" value="1"/>
</dbReference>
<dbReference type="GO" id="GO:0043816">
    <property type="term" value="F:phosphoserine-tRNA(Cys) ligase activity"/>
    <property type="evidence" value="ECO:0007669"/>
    <property type="project" value="UniProtKB-EC"/>
</dbReference>
<comment type="similarity">
    <text evidence="8 10">Belongs to the class-II aminoacyl-tRNA synthetase family. O-phosphoseryl-tRNA(Cys) synthetase subfamily.</text>
</comment>
<dbReference type="OrthoDB" id="145125at2157"/>
<evidence type="ECO:0000256" key="2">
    <source>
        <dbReference type="ARBA" id="ARBA00022741"/>
    </source>
</evidence>
<keyword evidence="2 10" id="KW-0547">Nucleotide-binding</keyword>
<dbReference type="InterPro" id="IPR045864">
    <property type="entry name" value="aa-tRNA-synth_II/BPL/LPL"/>
</dbReference>
<dbReference type="EC" id="6.1.1.27" evidence="10"/>
<dbReference type="RefSeq" id="WP_015323695.1">
    <property type="nucleotide sequence ID" value="NC_019977.1"/>
</dbReference>
<comment type="subunit">
    <text evidence="9 10">Homotetramer. Interacts with SepCysS.</text>
</comment>
<evidence type="ECO:0000256" key="3">
    <source>
        <dbReference type="ARBA" id="ARBA00022840"/>
    </source>
</evidence>
<evidence type="ECO:0000256" key="4">
    <source>
        <dbReference type="ARBA" id="ARBA00022917"/>
    </source>
</evidence>
<evidence type="ECO:0000256" key="9">
    <source>
        <dbReference type="ARBA" id="ARBA00065812"/>
    </source>
</evidence>
<dbReference type="InterPro" id="IPR006195">
    <property type="entry name" value="aa-tRNA-synth_II"/>
</dbReference>
<gene>
    <name evidence="10" type="primary">sepS</name>
    <name evidence="12" type="ordered locus">Metho_0248</name>
</gene>
<dbReference type="Gene3D" id="3.30.930.10">
    <property type="entry name" value="Bira Bifunctional Protein, Domain 2"/>
    <property type="match status" value="1"/>
</dbReference>
<feature type="binding site" evidence="10">
    <location>
        <position position="327"/>
    </location>
    <ligand>
        <name>substrate</name>
    </ligand>
</feature>
<feature type="binding site" evidence="10">
    <location>
        <begin position="233"/>
        <end position="235"/>
    </location>
    <ligand>
        <name>substrate</name>
    </ligand>
</feature>
<name>L0KTS1_METHD</name>
<dbReference type="InterPro" id="IPR041590">
    <property type="entry name" value="SepRS_C"/>
</dbReference>
<feature type="binding site" evidence="10">
    <location>
        <begin position="275"/>
        <end position="276"/>
    </location>
    <ligand>
        <name>substrate</name>
    </ligand>
</feature>
<dbReference type="AlphaFoldDB" id="L0KTS1"/>
<evidence type="ECO:0000313" key="13">
    <source>
        <dbReference type="Proteomes" id="UP000010866"/>
    </source>
</evidence>
<dbReference type="GO" id="GO:0043039">
    <property type="term" value="P:tRNA aminoacylation"/>
    <property type="evidence" value="ECO:0007669"/>
    <property type="project" value="UniProtKB-UniRule"/>
</dbReference>
<keyword evidence="3 10" id="KW-0067">ATP-binding</keyword>
<dbReference type="HOGENOM" id="CLU_506822_0_0_2"/>
<dbReference type="InterPro" id="IPR005246">
    <property type="entry name" value="O-Pseryl-tRNA(Cys)_ligase"/>
</dbReference>
<dbReference type="EMBL" id="CP003362">
    <property type="protein sequence ID" value="AGB48526.1"/>
    <property type="molecule type" value="Genomic_DNA"/>
</dbReference>
<evidence type="ECO:0000259" key="11">
    <source>
        <dbReference type="PROSITE" id="PS50862"/>
    </source>
</evidence>